<feature type="compositionally biased region" description="Low complexity" evidence="5">
    <location>
        <begin position="462"/>
        <end position="473"/>
    </location>
</feature>
<feature type="domain" description="RING-type" evidence="7">
    <location>
        <begin position="362"/>
        <end position="408"/>
    </location>
</feature>
<protein>
    <recommendedName>
        <fullName evidence="10">PHD-type domain-containing protein</fullName>
    </recommendedName>
</protein>
<name>A0A8J5FBD1_ZINOF</name>
<dbReference type="EMBL" id="JACMSC010000016">
    <property type="protein sequence ID" value="KAG6481790.1"/>
    <property type="molecule type" value="Genomic_DNA"/>
</dbReference>
<dbReference type="SMART" id="SM00249">
    <property type="entry name" value="PHD"/>
    <property type="match status" value="1"/>
</dbReference>
<feature type="region of interest" description="Disordered" evidence="5">
    <location>
        <begin position="445"/>
        <end position="473"/>
    </location>
</feature>
<evidence type="ECO:0000256" key="4">
    <source>
        <dbReference type="PROSITE-ProRule" id="PRU00175"/>
    </source>
</evidence>
<feature type="region of interest" description="Disordered" evidence="5">
    <location>
        <begin position="120"/>
        <end position="170"/>
    </location>
</feature>
<evidence type="ECO:0008006" key="10">
    <source>
        <dbReference type="Google" id="ProtNLM"/>
    </source>
</evidence>
<dbReference type="InterPro" id="IPR056699">
    <property type="entry name" value="DUF7797"/>
</dbReference>
<dbReference type="Pfam" id="PF25073">
    <property type="entry name" value="DUF7797"/>
    <property type="match status" value="1"/>
</dbReference>
<dbReference type="GO" id="GO:0008270">
    <property type="term" value="F:zinc ion binding"/>
    <property type="evidence" value="ECO:0007669"/>
    <property type="project" value="UniProtKB-KW"/>
</dbReference>
<evidence type="ECO:0000313" key="9">
    <source>
        <dbReference type="Proteomes" id="UP000734854"/>
    </source>
</evidence>
<evidence type="ECO:0000256" key="1">
    <source>
        <dbReference type="ARBA" id="ARBA00022723"/>
    </source>
</evidence>
<dbReference type="Proteomes" id="UP000734854">
    <property type="component" value="Unassembled WGS sequence"/>
</dbReference>
<dbReference type="AlphaFoldDB" id="A0A8J5FBD1"/>
<keyword evidence="3" id="KW-0862">Zinc</keyword>
<reference evidence="8 9" key="1">
    <citation type="submission" date="2020-08" db="EMBL/GenBank/DDBJ databases">
        <title>Plant Genome Project.</title>
        <authorList>
            <person name="Zhang R.-G."/>
        </authorList>
    </citation>
    <scope>NUCLEOTIDE SEQUENCE [LARGE SCALE GENOMIC DNA]</scope>
    <source>
        <tissue evidence="8">Rhizome</tissue>
    </source>
</reference>
<keyword evidence="9" id="KW-1185">Reference proteome</keyword>
<dbReference type="PANTHER" id="PTHR47527:SF3">
    <property type="entry name" value="RING_FYVE_PHD ZINC FINGER SUPERFAMILY PROTEIN"/>
    <property type="match status" value="1"/>
</dbReference>
<dbReference type="OrthoDB" id="787137at2759"/>
<feature type="compositionally biased region" description="Polar residues" evidence="5">
    <location>
        <begin position="121"/>
        <end position="135"/>
    </location>
</feature>
<feature type="compositionally biased region" description="Polar residues" evidence="5">
    <location>
        <begin position="585"/>
        <end position="599"/>
    </location>
</feature>
<keyword evidence="2 4" id="KW-0863">Zinc-finger</keyword>
<organism evidence="8 9">
    <name type="scientific">Zingiber officinale</name>
    <name type="common">Ginger</name>
    <name type="synonym">Amomum zingiber</name>
    <dbReference type="NCBI Taxonomy" id="94328"/>
    <lineage>
        <taxon>Eukaryota</taxon>
        <taxon>Viridiplantae</taxon>
        <taxon>Streptophyta</taxon>
        <taxon>Embryophyta</taxon>
        <taxon>Tracheophyta</taxon>
        <taxon>Spermatophyta</taxon>
        <taxon>Magnoliopsida</taxon>
        <taxon>Liliopsida</taxon>
        <taxon>Zingiberales</taxon>
        <taxon>Zingiberaceae</taxon>
        <taxon>Zingiber</taxon>
    </lineage>
</organism>
<evidence type="ECO:0000256" key="2">
    <source>
        <dbReference type="ARBA" id="ARBA00022771"/>
    </source>
</evidence>
<feature type="region of interest" description="Disordered" evidence="5">
    <location>
        <begin position="578"/>
        <end position="645"/>
    </location>
</feature>
<keyword evidence="1" id="KW-0479">Metal-binding</keyword>
<sequence length="645" mass="68851">MGDECPSASAAPKTRKRARDDGDFKRVAEIVMVLSALGQMRGGKEPAAAEKALVAEAKERLVAMCEAVKPKELVSTEAVRVVAEDLGLNRSKDPALGFRPPRMSISEKLMLTKKKMEVSKETNVQSSVHSSQQLPVSVGGKSESRGTIASGASRISQDKSPMPTSSGGFRNSTISHVPVLSWAAPNLKQSLISDAQAGVNTIKHSSSSRDKALPSAHNGLNARPSGPSYLTQDQAEYPPQKIPTISSMQSPSVAAVSRFSQPNKLLDHTSIRSEGIAGANASQSSHQMKNQDIKSSTDQAGQGGLHITHQPPQGLAFFHTPSLYTNHNEIGKSVQRILQSKVLDHPNWIPPSSDYMNASLNCQICKNVISDTESLLVCDACEKGNHLKCLQSYGNKDIPKAEWHCPSCLASSNGKTLPPKYGRVTRAPVPAPRAAPNTSINVASKKTEDLDPNTSRQKALANSNSYVSQHSNSSNLGGSHYDLMVIGAEMDSRTNGVKRDNEKCDAVGDHLEETNGSVCANSDASCGYPNDIENDSLASSNTKETTEPVLQTNTVDKSSFEHSQSLVGGNYHFSKATFAPDSDQDLSSNDRISGNHLQESSSTTTSEPEGHGEKKPPECIDASSVEVVSEGSLQVTADESKGLIS</sequence>
<accession>A0A8J5FBD1</accession>
<evidence type="ECO:0000313" key="8">
    <source>
        <dbReference type="EMBL" id="KAG6481790.1"/>
    </source>
</evidence>
<proteinExistence type="predicted"/>
<feature type="compositionally biased region" description="Polar residues" evidence="5">
    <location>
        <begin position="153"/>
        <end position="170"/>
    </location>
</feature>
<evidence type="ECO:0000259" key="6">
    <source>
        <dbReference type="PROSITE" id="PS50016"/>
    </source>
</evidence>
<gene>
    <name evidence="8" type="ORF">ZIOFF_058411</name>
</gene>
<feature type="compositionally biased region" description="Basic and acidic residues" evidence="5">
    <location>
        <begin position="608"/>
        <end position="618"/>
    </location>
</feature>
<comment type="caution">
    <text evidence="8">The sequence shown here is derived from an EMBL/GenBank/DDBJ whole genome shotgun (WGS) entry which is preliminary data.</text>
</comment>
<feature type="compositionally biased region" description="Polar residues" evidence="5">
    <location>
        <begin position="452"/>
        <end position="461"/>
    </location>
</feature>
<dbReference type="PROSITE" id="PS50016">
    <property type="entry name" value="ZF_PHD_2"/>
    <property type="match status" value="1"/>
</dbReference>
<feature type="region of interest" description="Disordered" evidence="5">
    <location>
        <begin position="202"/>
        <end position="234"/>
    </location>
</feature>
<evidence type="ECO:0000256" key="3">
    <source>
        <dbReference type="ARBA" id="ARBA00022833"/>
    </source>
</evidence>
<evidence type="ECO:0000259" key="7">
    <source>
        <dbReference type="PROSITE" id="PS50089"/>
    </source>
</evidence>
<dbReference type="InterPro" id="IPR001841">
    <property type="entry name" value="Znf_RING"/>
</dbReference>
<dbReference type="InterPro" id="IPR019787">
    <property type="entry name" value="Znf_PHD-finger"/>
</dbReference>
<evidence type="ECO:0000256" key="5">
    <source>
        <dbReference type="SAM" id="MobiDB-lite"/>
    </source>
</evidence>
<feature type="region of interest" description="Disordered" evidence="5">
    <location>
        <begin position="1"/>
        <end position="21"/>
    </location>
</feature>
<dbReference type="InterPro" id="IPR001965">
    <property type="entry name" value="Znf_PHD"/>
</dbReference>
<dbReference type="Pfam" id="PF00628">
    <property type="entry name" value="PHD"/>
    <property type="match status" value="1"/>
</dbReference>
<dbReference type="PROSITE" id="PS50089">
    <property type="entry name" value="ZF_RING_2"/>
    <property type="match status" value="1"/>
</dbReference>
<dbReference type="PANTHER" id="PTHR47527">
    <property type="entry name" value="RING/FYVE/PHD ZINC FINGER SUPERFAMILY PROTEIN"/>
    <property type="match status" value="1"/>
</dbReference>
<feature type="domain" description="PHD-type" evidence="6">
    <location>
        <begin position="359"/>
        <end position="411"/>
    </location>
</feature>